<evidence type="ECO:0000256" key="4">
    <source>
        <dbReference type="PROSITE-ProRule" id="PRU00221"/>
    </source>
</evidence>
<dbReference type="InterPro" id="IPR040132">
    <property type="entry name" value="Tex1/THOC3"/>
</dbReference>
<evidence type="ECO:0000256" key="2">
    <source>
        <dbReference type="ARBA" id="ARBA00022737"/>
    </source>
</evidence>
<keyword evidence="2" id="KW-0677">Repeat</keyword>
<dbReference type="PROSITE" id="PS50082">
    <property type="entry name" value="WD_REPEATS_2"/>
    <property type="match status" value="3"/>
</dbReference>
<dbReference type="PRINTS" id="PR00320">
    <property type="entry name" value="GPROTEINBRPT"/>
</dbReference>
<comment type="similarity">
    <text evidence="3">Belongs to the THOC3 family.</text>
</comment>
<feature type="region of interest" description="Disordered" evidence="5">
    <location>
        <begin position="124"/>
        <end position="145"/>
    </location>
</feature>
<protein>
    <recommendedName>
        <fullName evidence="8">THO complex subunit 3</fullName>
    </recommendedName>
</protein>
<keyword evidence="7" id="KW-1185">Reference proteome</keyword>
<feature type="compositionally biased region" description="Acidic residues" evidence="5">
    <location>
        <begin position="29"/>
        <end position="38"/>
    </location>
</feature>
<feature type="repeat" description="WD" evidence="4">
    <location>
        <begin position="368"/>
        <end position="409"/>
    </location>
</feature>
<name>A0AAN7S6M8_9COLE</name>
<feature type="repeat" description="WD" evidence="4">
    <location>
        <begin position="243"/>
        <end position="285"/>
    </location>
</feature>
<dbReference type="PROSITE" id="PS00678">
    <property type="entry name" value="WD_REPEATS_1"/>
    <property type="match status" value="1"/>
</dbReference>
<dbReference type="CDD" id="cd00200">
    <property type="entry name" value="WD40"/>
    <property type="match status" value="1"/>
</dbReference>
<comment type="caution">
    <text evidence="6">The sequence shown here is derived from an EMBL/GenBank/DDBJ whole genome shotgun (WGS) entry which is preliminary data.</text>
</comment>
<dbReference type="InterPro" id="IPR019775">
    <property type="entry name" value="WD40_repeat_CS"/>
</dbReference>
<evidence type="ECO:0000256" key="1">
    <source>
        <dbReference type="ARBA" id="ARBA00022574"/>
    </source>
</evidence>
<feature type="compositionally biased region" description="Basic and acidic residues" evidence="5">
    <location>
        <begin position="127"/>
        <end position="145"/>
    </location>
</feature>
<dbReference type="GO" id="GO:0006406">
    <property type="term" value="P:mRNA export from nucleus"/>
    <property type="evidence" value="ECO:0007669"/>
    <property type="project" value="InterPro"/>
</dbReference>
<dbReference type="PANTHER" id="PTHR22839:SF0">
    <property type="entry name" value="THO COMPLEX SUBUNIT 3"/>
    <property type="match status" value="1"/>
</dbReference>
<dbReference type="EMBL" id="JARPUR010000007">
    <property type="protein sequence ID" value="KAK4873391.1"/>
    <property type="molecule type" value="Genomic_DNA"/>
</dbReference>
<dbReference type="AlphaFoldDB" id="A0AAN7S6M8"/>
<dbReference type="InterPro" id="IPR015943">
    <property type="entry name" value="WD40/YVTN_repeat-like_dom_sf"/>
</dbReference>
<evidence type="ECO:0000256" key="5">
    <source>
        <dbReference type="SAM" id="MobiDB-lite"/>
    </source>
</evidence>
<dbReference type="InterPro" id="IPR001680">
    <property type="entry name" value="WD40_rpt"/>
</dbReference>
<proteinExistence type="inferred from homology"/>
<gene>
    <name evidence="6" type="ORF">RN001_015420</name>
</gene>
<dbReference type="InterPro" id="IPR036322">
    <property type="entry name" value="WD40_repeat_dom_sf"/>
</dbReference>
<feature type="repeat" description="WD" evidence="4">
    <location>
        <begin position="199"/>
        <end position="233"/>
    </location>
</feature>
<dbReference type="Gene3D" id="2.130.10.10">
    <property type="entry name" value="YVTN repeat-like/Quinoprotein amine dehydrogenase"/>
    <property type="match status" value="2"/>
</dbReference>
<dbReference type="PANTHER" id="PTHR22839">
    <property type="entry name" value="THO COMPLEX SUBUNIT 3 THO3"/>
    <property type="match status" value="1"/>
</dbReference>
<dbReference type="SUPFAM" id="SSF50978">
    <property type="entry name" value="WD40 repeat-like"/>
    <property type="match status" value="1"/>
</dbReference>
<dbReference type="SMART" id="SM00320">
    <property type="entry name" value="WD40"/>
    <property type="match status" value="6"/>
</dbReference>
<evidence type="ECO:0008006" key="8">
    <source>
        <dbReference type="Google" id="ProtNLM"/>
    </source>
</evidence>
<dbReference type="FunFam" id="2.130.10.10:FF:000300">
    <property type="entry name" value="THO complex subunit 3"/>
    <property type="match status" value="1"/>
</dbReference>
<dbReference type="Pfam" id="PF25174">
    <property type="entry name" value="Beta-prop_THOC3"/>
    <property type="match status" value="1"/>
</dbReference>
<evidence type="ECO:0000313" key="7">
    <source>
        <dbReference type="Proteomes" id="UP001353858"/>
    </source>
</evidence>
<dbReference type="InterPro" id="IPR020472">
    <property type="entry name" value="WD40_PAC1"/>
</dbReference>
<dbReference type="GO" id="GO:0000445">
    <property type="term" value="C:THO complex part of transcription export complex"/>
    <property type="evidence" value="ECO:0007669"/>
    <property type="project" value="TreeGrafter"/>
</dbReference>
<evidence type="ECO:0000256" key="3">
    <source>
        <dbReference type="ARBA" id="ARBA00046343"/>
    </source>
</evidence>
<organism evidence="6 7">
    <name type="scientific">Aquatica leii</name>
    <dbReference type="NCBI Taxonomy" id="1421715"/>
    <lineage>
        <taxon>Eukaryota</taxon>
        <taxon>Metazoa</taxon>
        <taxon>Ecdysozoa</taxon>
        <taxon>Arthropoda</taxon>
        <taxon>Hexapoda</taxon>
        <taxon>Insecta</taxon>
        <taxon>Pterygota</taxon>
        <taxon>Neoptera</taxon>
        <taxon>Endopterygota</taxon>
        <taxon>Coleoptera</taxon>
        <taxon>Polyphaga</taxon>
        <taxon>Elateriformia</taxon>
        <taxon>Elateroidea</taxon>
        <taxon>Lampyridae</taxon>
        <taxon>Luciolinae</taxon>
        <taxon>Aquatica</taxon>
    </lineage>
</organism>
<sequence length="497" mass="57049">MIRLHEDDKQHYVTTAHVSQLKMYQNHEDDSEEVEEQDDIVRKTESKTKKKRMKIENLPNTEESKNEKEENEFLNDKDYQPEIKKSTQKIEVELGSSGRPRRRRQPSGYLRDYITDLMNEDVYGGRSSEDKADLAEKKTREGDRKAGEREEVLSVLRFNSRLIISLYYFTMNFEFVKMYAEQIKQLQTHFKSNNKSKEYVGHTAKVHSVGWSCDGKRLASGSYDKSVSIYTLDKELLNKETTFKGHQGSVDQLCWHKTHADLLSTASGDKSVRIWDIRVQKCVATINTKGENINITWAPDGDTIAVGNKEDLVTFIDARTHKIKSEEQYNFEVNEISWNNTSEFFFLTNGQGCIHILSYPDLELQHVLKAHPATCICIEFDPTGKYFATGSADALVSLWDVDELACLRVFTRMDWPVRTISFSHDGQLLASASEDLIIDIAFVESGDKISDISVDAATFTVAWHPSRYLLAYACDDKDTYDRKRDAGNLKVWGFQSD</sequence>
<dbReference type="PROSITE" id="PS50294">
    <property type="entry name" value="WD_REPEATS_REGION"/>
    <property type="match status" value="3"/>
</dbReference>
<reference evidence="7" key="1">
    <citation type="submission" date="2023-01" db="EMBL/GenBank/DDBJ databases">
        <title>Key to firefly adult light organ development and bioluminescence: homeobox transcription factors regulate luciferase expression and transportation to peroxisome.</title>
        <authorList>
            <person name="Fu X."/>
        </authorList>
    </citation>
    <scope>NUCLEOTIDE SEQUENCE [LARGE SCALE GENOMIC DNA]</scope>
</reference>
<feature type="region of interest" description="Disordered" evidence="5">
    <location>
        <begin position="24"/>
        <end position="81"/>
    </location>
</feature>
<accession>A0AAN7S6M8</accession>
<keyword evidence="1 4" id="KW-0853">WD repeat</keyword>
<dbReference type="FunFam" id="2.130.10.10:FF:001007">
    <property type="entry name" value="THO complex subunit 3"/>
    <property type="match status" value="1"/>
</dbReference>
<evidence type="ECO:0000313" key="6">
    <source>
        <dbReference type="EMBL" id="KAK4873391.1"/>
    </source>
</evidence>
<dbReference type="Proteomes" id="UP001353858">
    <property type="component" value="Unassembled WGS sequence"/>
</dbReference>